<comment type="caution">
    <text evidence="1">The sequence shown here is derived from an EMBL/GenBank/DDBJ whole genome shotgun (WGS) entry which is preliminary data.</text>
</comment>
<keyword evidence="2" id="KW-1185">Reference proteome</keyword>
<dbReference type="Proteomes" id="UP001385892">
    <property type="component" value="Unassembled WGS sequence"/>
</dbReference>
<reference evidence="1 2" key="1">
    <citation type="submission" date="2024-03" db="EMBL/GenBank/DDBJ databases">
        <title>Novel species of the genus Variovorax.</title>
        <authorList>
            <person name="Liu Q."/>
            <person name="Xin Y.-H."/>
        </authorList>
    </citation>
    <scope>NUCLEOTIDE SEQUENCE [LARGE SCALE GENOMIC DNA]</scope>
    <source>
        <strain evidence="1 2">KACC 18900</strain>
    </source>
</reference>
<dbReference type="SUPFAM" id="SSF53098">
    <property type="entry name" value="Ribonuclease H-like"/>
    <property type="match status" value="1"/>
</dbReference>
<dbReference type="InterPro" id="IPR012337">
    <property type="entry name" value="RNaseH-like_sf"/>
</dbReference>
<accession>A0ABU8X180</accession>
<dbReference type="EMBL" id="JBBKZT010000109">
    <property type="protein sequence ID" value="MEJ8852919.1"/>
    <property type="molecule type" value="Genomic_DNA"/>
</dbReference>
<name>A0ABU8X180_9BURK</name>
<evidence type="ECO:0000313" key="1">
    <source>
        <dbReference type="EMBL" id="MEJ8852919.1"/>
    </source>
</evidence>
<sequence length="104" mass="11743">FPVKGFADLDHARSWAAGFVRWYNQDHRHSGIRYVSPAQRHDGEDQAILAARHELYTRARALNPARWSGTTRDWTPVGAVTLNPERDCIVQTHARASNIQPLAA</sequence>
<proteinExistence type="predicted"/>
<protein>
    <submittedName>
        <fullName evidence="1">IS3 family transposase</fullName>
    </submittedName>
</protein>
<evidence type="ECO:0000313" key="2">
    <source>
        <dbReference type="Proteomes" id="UP001385892"/>
    </source>
</evidence>
<gene>
    <name evidence="1" type="ORF">WKW82_40540</name>
</gene>
<organism evidence="1 2">
    <name type="scientific">Variovorax rhizosphaerae</name>
    <dbReference type="NCBI Taxonomy" id="1836200"/>
    <lineage>
        <taxon>Bacteria</taxon>
        <taxon>Pseudomonadati</taxon>
        <taxon>Pseudomonadota</taxon>
        <taxon>Betaproteobacteria</taxon>
        <taxon>Burkholderiales</taxon>
        <taxon>Comamonadaceae</taxon>
        <taxon>Variovorax</taxon>
    </lineage>
</organism>
<feature type="non-terminal residue" evidence="1">
    <location>
        <position position="1"/>
    </location>
</feature>